<feature type="compositionally biased region" description="Basic and acidic residues" evidence="1">
    <location>
        <begin position="373"/>
        <end position="397"/>
    </location>
</feature>
<gene>
    <name evidence="3" type="ORF">AAG570_007668</name>
</gene>
<feature type="compositionally biased region" description="Basic and acidic residues" evidence="1">
    <location>
        <begin position="661"/>
        <end position="679"/>
    </location>
</feature>
<protein>
    <recommendedName>
        <fullName evidence="2">CID domain-containing protein</fullName>
    </recommendedName>
</protein>
<evidence type="ECO:0000313" key="4">
    <source>
        <dbReference type="Proteomes" id="UP001558652"/>
    </source>
</evidence>
<dbReference type="Pfam" id="PF04818">
    <property type="entry name" value="CID"/>
    <property type="match status" value="1"/>
</dbReference>
<dbReference type="Pfam" id="PF21936">
    <property type="entry name" value="Pcf11_C"/>
    <property type="match status" value="1"/>
</dbReference>
<dbReference type="Pfam" id="PF20845">
    <property type="entry name" value="Pcf11_helical"/>
    <property type="match status" value="1"/>
</dbReference>
<dbReference type="Gene3D" id="1.25.40.90">
    <property type="match status" value="1"/>
</dbReference>
<feature type="region of interest" description="Disordered" evidence="1">
    <location>
        <begin position="516"/>
        <end position="551"/>
    </location>
</feature>
<organism evidence="3 4">
    <name type="scientific">Ranatra chinensis</name>
    <dbReference type="NCBI Taxonomy" id="642074"/>
    <lineage>
        <taxon>Eukaryota</taxon>
        <taxon>Metazoa</taxon>
        <taxon>Ecdysozoa</taxon>
        <taxon>Arthropoda</taxon>
        <taxon>Hexapoda</taxon>
        <taxon>Insecta</taxon>
        <taxon>Pterygota</taxon>
        <taxon>Neoptera</taxon>
        <taxon>Paraneoptera</taxon>
        <taxon>Hemiptera</taxon>
        <taxon>Heteroptera</taxon>
        <taxon>Panheteroptera</taxon>
        <taxon>Nepomorpha</taxon>
        <taxon>Nepidae</taxon>
        <taxon>Ranatrinae</taxon>
        <taxon>Ranatra</taxon>
    </lineage>
</organism>
<feature type="compositionally biased region" description="Pro residues" evidence="1">
    <location>
        <begin position="603"/>
        <end position="613"/>
    </location>
</feature>
<dbReference type="InterPro" id="IPR048830">
    <property type="entry name" value="PCF11_helical"/>
</dbReference>
<name>A0ABD0YCR2_9HEMI</name>
<feature type="compositionally biased region" description="Basic and acidic residues" evidence="1">
    <location>
        <begin position="286"/>
        <end position="303"/>
    </location>
</feature>
<dbReference type="CDD" id="cd16982">
    <property type="entry name" value="CID_Pcf11"/>
    <property type="match status" value="1"/>
</dbReference>
<reference evidence="3 4" key="1">
    <citation type="submission" date="2024-07" db="EMBL/GenBank/DDBJ databases">
        <title>Chromosome-level genome assembly of the water stick insect Ranatra chinensis (Heteroptera: Nepidae).</title>
        <authorList>
            <person name="Liu X."/>
        </authorList>
    </citation>
    <scope>NUCLEOTIDE SEQUENCE [LARGE SCALE GENOMIC DNA]</scope>
    <source>
        <strain evidence="3">Cailab_2021Rc</strain>
        <tissue evidence="3">Muscle</tissue>
    </source>
</reference>
<feature type="region of interest" description="Disordered" evidence="1">
    <location>
        <begin position="223"/>
        <end position="306"/>
    </location>
</feature>
<dbReference type="SMART" id="SM00582">
    <property type="entry name" value="RPR"/>
    <property type="match status" value="1"/>
</dbReference>
<feature type="domain" description="CID" evidence="2">
    <location>
        <begin position="1"/>
        <end position="139"/>
    </location>
</feature>
<dbReference type="InterPro" id="IPR045154">
    <property type="entry name" value="PCF11-like"/>
</dbReference>
<dbReference type="InterPro" id="IPR047415">
    <property type="entry name" value="Pcf11_CID"/>
</dbReference>
<feature type="compositionally biased region" description="Polar residues" evidence="1">
    <location>
        <begin position="537"/>
        <end position="551"/>
    </location>
</feature>
<dbReference type="InterPro" id="IPR054127">
    <property type="entry name" value="Pcf11_C"/>
</dbReference>
<feature type="compositionally biased region" description="Basic and acidic residues" evidence="1">
    <location>
        <begin position="633"/>
        <end position="653"/>
    </location>
</feature>
<dbReference type="Proteomes" id="UP001558652">
    <property type="component" value="Unassembled WGS sequence"/>
</dbReference>
<dbReference type="SUPFAM" id="SSF48464">
    <property type="entry name" value="ENTH/VHS domain"/>
    <property type="match status" value="1"/>
</dbReference>
<dbReference type="InterPro" id="IPR006569">
    <property type="entry name" value="CID_dom"/>
</dbReference>
<feature type="region of interest" description="Disordered" evidence="1">
    <location>
        <begin position="318"/>
        <end position="400"/>
    </location>
</feature>
<sequence>MASKHRNMFYQSKNQETTEIVNDNVFVTSVPQLALLVWKSKEKVAPYLYREFKFSGHMRILVRGDIKLPVLYLIDSIVKNVGKEYISLFTQNIVSTFCSVFEKVDEKVRAQMFKLRQTWNEVFPTKKLYALDARVNAIDPAWPITATPPTSIHVNPKFLQGTSPNSPVSPPDVASPNINDGVMREQLLKKQKELLELQKRKVELELLQTKAILEEEQKKLEAHTANFKSESSSSGDSVQQPNPSVLPDSEGRDIKCSGSNPQMSESLPKLTVLSQPGPSTISASVRSRDPRIRMKEKMNEKKAKVIISDPSEKVPVAKVNILPTSEPSPKTKKKKKSVSRKKEKGIDLSSQRRYCTKLDKSDKQSLASTLESSGKKTDVKKEFKAEKVQKPNTDKVKSARRALPEENVTASLEKSFNSKLIDKGKKNKGDEVDNKNLTINSDLSEKCVKRDEINSEQNLNTGRKACKYSGPSDPKYSSAINTSVLKADKRKIGNVVNIPKRPCVAGSSKVFPDTLDPKIKTSSHGKYQKYNRESGDVSLSSESAISPLPSVSESCKDVDLRLFLAPAKRRIPGTESGISTKKSKAEIMDTLFGNEDVDLRTLPPQPPTPPPPIISDSSVTPDPEKSWANYKQNKIDPKSSEDKRRRSNIDRLGRPLLYNLEKGEGGDDDKSSRQCESDRSHTNCNLIIKQAEEQLNAGNITFAQYNRMLKEVITMNEERKLQEAQRKDELEGSSISNTTTKESEITDSITCPSDDPHDIGPEIKNVKDAPFYTSETDLTAASHDDLTVSSVKKPVEEDENKKFVKRFEDNTTMSMQMADVSEPEPRKTIEHKAEMRHRHFKPEPKRYSGFSGVRSLLPKSHFPVIQRDVPPADPLVLEMIKNDTMHTINIDGVPREVRFYGEVAIIMLSWDDPREITFQPGSRRIWIGDREPYILNFNSLYRDILLNGIRTKIRLGAPTRELFIDGEFYEALFGGPPIQVMIAGRLHSIKLEGPLPQVRIDAKPQRFEIDGVPYILRFVEALQTVVINGRPFKIEFGGLPVPIFFHGKKHFLRLSVLPAGIRPGYISIINMEGGRLPTPPPQALPQHSVITTNTALAMDGASTRNEHPLEVLTSLMPTAMAPCSGQNYTVEQASEDRTSSSTSSDINVGELFRKLVAIGIVPPVKEKEQPVRDSNSVRPVNFSQPDTLKVWFEIQDGKVPSETEEIKEEEPSVVAGPDNENVSCDICRDKFEQFYNEEKEEWHLRRAIRIDNKVFHPLCYHDFKESQVRINSESEETEKYERDSISSKQEVLETIELDDTTVEEESSPILFDELLPFDTENKENSEIEIISDLEEDPQPEKSPSISDLLSEKISISNDDSKPLVESEDDDIIQVEVLERKIESYEIPDEEDDDEQCDNMISSSVEINPSNVNEDLGFLDIDFSKIKVKKEKEDIDIPEPVVDTTHTSLTTSIDGNVELEEAPQIVIPGKIIINISKGKSSKDTKSASPPEDNTEPSPSSTEQTSAMTLVEQMQPPPPGEELYPAHVKPRIVGTKLTDYPVVNKGSELSGLCNIM</sequence>
<dbReference type="InterPro" id="IPR008942">
    <property type="entry name" value="ENTH_VHS"/>
</dbReference>
<evidence type="ECO:0000313" key="3">
    <source>
        <dbReference type="EMBL" id="KAL1114844.1"/>
    </source>
</evidence>
<dbReference type="PANTHER" id="PTHR15921">
    <property type="entry name" value="PRE-MRNA CLEAVAGE COMPLEX II"/>
    <property type="match status" value="1"/>
</dbReference>
<evidence type="ECO:0000259" key="2">
    <source>
        <dbReference type="PROSITE" id="PS51391"/>
    </source>
</evidence>
<dbReference type="PANTHER" id="PTHR15921:SF3">
    <property type="entry name" value="PRE-MRNA CLEAVAGE COMPLEX 2 PROTEIN PCF11"/>
    <property type="match status" value="1"/>
</dbReference>
<keyword evidence="4" id="KW-1185">Reference proteome</keyword>
<feature type="compositionally biased region" description="Polar residues" evidence="1">
    <location>
        <begin position="272"/>
        <end position="285"/>
    </location>
</feature>
<evidence type="ECO:0000256" key="1">
    <source>
        <dbReference type="SAM" id="MobiDB-lite"/>
    </source>
</evidence>
<feature type="region of interest" description="Disordered" evidence="1">
    <location>
        <begin position="596"/>
        <end position="679"/>
    </location>
</feature>
<feature type="compositionally biased region" description="Basic residues" evidence="1">
    <location>
        <begin position="330"/>
        <end position="343"/>
    </location>
</feature>
<feature type="compositionally biased region" description="Low complexity" evidence="1">
    <location>
        <begin position="1494"/>
        <end position="1504"/>
    </location>
</feature>
<dbReference type="EMBL" id="JBFDAA010000021">
    <property type="protein sequence ID" value="KAL1114844.1"/>
    <property type="molecule type" value="Genomic_DNA"/>
</dbReference>
<feature type="region of interest" description="Disordered" evidence="1">
    <location>
        <begin position="723"/>
        <end position="758"/>
    </location>
</feature>
<accession>A0ABD0YCR2</accession>
<comment type="caution">
    <text evidence="3">The sequence shown here is derived from an EMBL/GenBank/DDBJ whole genome shotgun (WGS) entry which is preliminary data.</text>
</comment>
<proteinExistence type="predicted"/>
<feature type="compositionally biased region" description="Polar residues" evidence="1">
    <location>
        <begin position="733"/>
        <end position="751"/>
    </location>
</feature>
<feature type="region of interest" description="Disordered" evidence="1">
    <location>
        <begin position="1477"/>
        <end position="1523"/>
    </location>
</feature>
<dbReference type="PROSITE" id="PS51391">
    <property type="entry name" value="CID"/>
    <property type="match status" value="1"/>
</dbReference>